<keyword evidence="2" id="KW-1185">Reference proteome</keyword>
<accession>A0ABD3ARU0</accession>
<proteinExistence type="predicted"/>
<dbReference type="EMBL" id="JBJUIK010000003">
    <property type="protein sequence ID" value="KAL3533764.1"/>
    <property type="molecule type" value="Genomic_DNA"/>
</dbReference>
<evidence type="ECO:0000313" key="1">
    <source>
        <dbReference type="EMBL" id="KAL3533764.1"/>
    </source>
</evidence>
<gene>
    <name evidence="1" type="ORF">ACH5RR_007285</name>
</gene>
<dbReference type="Proteomes" id="UP001630127">
    <property type="component" value="Unassembled WGS sequence"/>
</dbReference>
<comment type="caution">
    <text evidence="1">The sequence shown here is derived from an EMBL/GenBank/DDBJ whole genome shotgun (WGS) entry which is preliminary data.</text>
</comment>
<name>A0ABD3ARU0_9GENT</name>
<evidence type="ECO:0000313" key="2">
    <source>
        <dbReference type="Proteomes" id="UP001630127"/>
    </source>
</evidence>
<reference evidence="1 2" key="1">
    <citation type="submission" date="2024-11" db="EMBL/GenBank/DDBJ databases">
        <title>A near-complete genome assembly of Cinchona calisaya.</title>
        <authorList>
            <person name="Lian D.C."/>
            <person name="Zhao X.W."/>
            <person name="Wei L."/>
        </authorList>
    </citation>
    <scope>NUCLEOTIDE SEQUENCE [LARGE SCALE GENOMIC DNA]</scope>
    <source>
        <tissue evidence="1">Nenye</tissue>
    </source>
</reference>
<sequence>MMDGIAALDLLEKAVTLTLLVYWACCWVDAINSIATLSLYPGGHCHCDLDYWVVVVVEGNMVVAYAHREVYSPKPWPSSFIVSHS</sequence>
<organism evidence="1 2">
    <name type="scientific">Cinchona calisaya</name>
    <dbReference type="NCBI Taxonomy" id="153742"/>
    <lineage>
        <taxon>Eukaryota</taxon>
        <taxon>Viridiplantae</taxon>
        <taxon>Streptophyta</taxon>
        <taxon>Embryophyta</taxon>
        <taxon>Tracheophyta</taxon>
        <taxon>Spermatophyta</taxon>
        <taxon>Magnoliopsida</taxon>
        <taxon>eudicotyledons</taxon>
        <taxon>Gunneridae</taxon>
        <taxon>Pentapetalae</taxon>
        <taxon>asterids</taxon>
        <taxon>lamiids</taxon>
        <taxon>Gentianales</taxon>
        <taxon>Rubiaceae</taxon>
        <taxon>Cinchonoideae</taxon>
        <taxon>Cinchoneae</taxon>
        <taxon>Cinchona</taxon>
    </lineage>
</organism>
<dbReference type="AlphaFoldDB" id="A0ABD3ARU0"/>
<evidence type="ECO:0008006" key="3">
    <source>
        <dbReference type="Google" id="ProtNLM"/>
    </source>
</evidence>
<protein>
    <recommendedName>
        <fullName evidence="3">Secreted protein</fullName>
    </recommendedName>
</protein>